<evidence type="ECO:0000313" key="16">
    <source>
        <dbReference type="Proteomes" id="UP001148786"/>
    </source>
</evidence>
<evidence type="ECO:0000256" key="10">
    <source>
        <dbReference type="PIRSR" id="PIRSR601461-1"/>
    </source>
</evidence>
<evidence type="ECO:0000256" key="11">
    <source>
        <dbReference type="PIRSR" id="PIRSR601461-2"/>
    </source>
</evidence>
<keyword evidence="4 12" id="KW-0645">Protease</keyword>
<evidence type="ECO:0000256" key="13">
    <source>
        <dbReference type="SAM" id="MobiDB-lite"/>
    </source>
</evidence>
<evidence type="ECO:0000259" key="14">
    <source>
        <dbReference type="PROSITE" id="PS51767"/>
    </source>
</evidence>
<feature type="domain" description="Peptidase A1" evidence="14">
    <location>
        <begin position="112"/>
        <end position="430"/>
    </location>
</feature>
<dbReference type="Gene3D" id="2.40.70.10">
    <property type="entry name" value="Acid Proteases"/>
    <property type="match status" value="2"/>
</dbReference>
<keyword evidence="7" id="KW-0472">Membrane</keyword>
<dbReference type="Pfam" id="PF00026">
    <property type="entry name" value="Asp"/>
    <property type="match status" value="1"/>
</dbReference>
<evidence type="ECO:0000256" key="12">
    <source>
        <dbReference type="RuleBase" id="RU000454"/>
    </source>
</evidence>
<evidence type="ECO:0000256" key="3">
    <source>
        <dbReference type="ARBA" id="ARBA00022475"/>
    </source>
</evidence>
<dbReference type="PROSITE" id="PS51767">
    <property type="entry name" value="PEPTIDASE_A1"/>
    <property type="match status" value="1"/>
</dbReference>
<dbReference type="SUPFAM" id="SSF50630">
    <property type="entry name" value="Acid proteases"/>
    <property type="match status" value="1"/>
</dbReference>
<keyword evidence="5 12" id="KW-0064">Aspartyl protease</keyword>
<dbReference type="PROSITE" id="PS00141">
    <property type="entry name" value="ASP_PROTEASE"/>
    <property type="match status" value="1"/>
</dbReference>
<feature type="disulfide bond" evidence="11">
    <location>
        <begin position="355"/>
        <end position="391"/>
    </location>
</feature>
<keyword evidence="8" id="KW-0325">Glycoprotein</keyword>
<dbReference type="GO" id="GO:0006508">
    <property type="term" value="P:proteolysis"/>
    <property type="evidence" value="ECO:0007669"/>
    <property type="project" value="UniProtKB-KW"/>
</dbReference>
<keyword evidence="6 12" id="KW-0378">Hydrolase</keyword>
<evidence type="ECO:0000256" key="5">
    <source>
        <dbReference type="ARBA" id="ARBA00022750"/>
    </source>
</evidence>
<keyword evidence="3" id="KW-1003">Cell membrane</keyword>
<protein>
    <recommendedName>
        <fullName evidence="14">Peptidase A1 domain-containing protein</fullName>
    </recommendedName>
</protein>
<dbReference type="PANTHER" id="PTHR47966">
    <property type="entry name" value="BETA-SITE APP-CLEAVING ENZYME, ISOFORM A-RELATED"/>
    <property type="match status" value="1"/>
</dbReference>
<dbReference type="InterPro" id="IPR034164">
    <property type="entry name" value="Pepsin-like_dom"/>
</dbReference>
<evidence type="ECO:0000256" key="6">
    <source>
        <dbReference type="ARBA" id="ARBA00022801"/>
    </source>
</evidence>
<evidence type="ECO:0000313" key="15">
    <source>
        <dbReference type="EMBL" id="KAJ3512882.1"/>
    </source>
</evidence>
<dbReference type="Proteomes" id="UP001148786">
    <property type="component" value="Unassembled WGS sequence"/>
</dbReference>
<name>A0A9W8MX10_9AGAR</name>
<gene>
    <name evidence="15" type="ORF">NLJ89_g3266</name>
</gene>
<dbReference type="PANTHER" id="PTHR47966:SF75">
    <property type="entry name" value="ENDOPEPTIDASE (CTSD), PUTATIVE (AFU_ORTHOLOGUE AFUA_4G07040)-RELATED"/>
    <property type="match status" value="1"/>
</dbReference>
<dbReference type="PRINTS" id="PR00792">
    <property type="entry name" value="PEPSIN"/>
</dbReference>
<dbReference type="EMBL" id="JANKHO010000230">
    <property type="protein sequence ID" value="KAJ3512882.1"/>
    <property type="molecule type" value="Genomic_DNA"/>
</dbReference>
<evidence type="ECO:0000256" key="4">
    <source>
        <dbReference type="ARBA" id="ARBA00022670"/>
    </source>
</evidence>
<keyword evidence="11" id="KW-1015">Disulfide bond</keyword>
<evidence type="ECO:0000256" key="7">
    <source>
        <dbReference type="ARBA" id="ARBA00023136"/>
    </source>
</evidence>
<dbReference type="InterPro" id="IPR001969">
    <property type="entry name" value="Aspartic_peptidase_AS"/>
</dbReference>
<reference evidence="15" key="1">
    <citation type="submission" date="2022-07" db="EMBL/GenBank/DDBJ databases">
        <title>Genome Sequence of Agrocybe chaxingu.</title>
        <authorList>
            <person name="Buettner E."/>
        </authorList>
    </citation>
    <scope>NUCLEOTIDE SEQUENCE</scope>
    <source>
        <strain evidence="15">MP-N11</strain>
    </source>
</reference>
<keyword evidence="16" id="KW-1185">Reference proteome</keyword>
<feature type="disulfide bond" evidence="11">
    <location>
        <begin position="143"/>
        <end position="151"/>
    </location>
</feature>
<dbReference type="AlphaFoldDB" id="A0A9W8MX10"/>
<dbReference type="GO" id="GO:0005886">
    <property type="term" value="C:plasma membrane"/>
    <property type="evidence" value="ECO:0007669"/>
    <property type="project" value="UniProtKB-SubCell"/>
</dbReference>
<dbReference type="GO" id="GO:0004190">
    <property type="term" value="F:aspartic-type endopeptidase activity"/>
    <property type="evidence" value="ECO:0007669"/>
    <property type="project" value="UniProtKB-KW"/>
</dbReference>
<dbReference type="InterPro" id="IPR021109">
    <property type="entry name" value="Peptidase_aspartic_dom_sf"/>
</dbReference>
<dbReference type="InterPro" id="IPR033121">
    <property type="entry name" value="PEPTIDASE_A1"/>
</dbReference>
<dbReference type="CDD" id="cd05471">
    <property type="entry name" value="pepsin_like"/>
    <property type="match status" value="1"/>
</dbReference>
<organism evidence="15 16">
    <name type="scientific">Agrocybe chaxingu</name>
    <dbReference type="NCBI Taxonomy" id="84603"/>
    <lineage>
        <taxon>Eukaryota</taxon>
        <taxon>Fungi</taxon>
        <taxon>Dikarya</taxon>
        <taxon>Basidiomycota</taxon>
        <taxon>Agaricomycotina</taxon>
        <taxon>Agaricomycetes</taxon>
        <taxon>Agaricomycetidae</taxon>
        <taxon>Agaricales</taxon>
        <taxon>Agaricineae</taxon>
        <taxon>Strophariaceae</taxon>
        <taxon>Agrocybe</taxon>
    </lineage>
</organism>
<evidence type="ECO:0000256" key="8">
    <source>
        <dbReference type="ARBA" id="ARBA00023180"/>
    </source>
</evidence>
<dbReference type="InterPro" id="IPR001461">
    <property type="entry name" value="Aspartic_peptidase_A1"/>
</dbReference>
<comment type="similarity">
    <text evidence="2 12">Belongs to the peptidase A1 family.</text>
</comment>
<evidence type="ECO:0000256" key="1">
    <source>
        <dbReference type="ARBA" id="ARBA00004236"/>
    </source>
</evidence>
<feature type="active site" evidence="10">
    <location>
        <position position="320"/>
    </location>
</feature>
<accession>A0A9W8MX10</accession>
<comment type="caution">
    <text evidence="15">The sequence shown here is derived from an EMBL/GenBank/DDBJ whole genome shotgun (WGS) entry which is preliminary data.</text>
</comment>
<evidence type="ECO:0000256" key="2">
    <source>
        <dbReference type="ARBA" id="ARBA00007447"/>
    </source>
</evidence>
<dbReference type="FunFam" id="2.40.70.10:FF:000060">
    <property type="entry name" value="Aspartic-type endopeptidase ctsD"/>
    <property type="match status" value="1"/>
</dbReference>
<feature type="region of interest" description="Disordered" evidence="13">
    <location>
        <begin position="72"/>
        <end position="99"/>
    </location>
</feature>
<dbReference type="OrthoDB" id="2747330at2759"/>
<keyword evidence="9" id="KW-0449">Lipoprotein</keyword>
<proteinExistence type="inferred from homology"/>
<comment type="subcellular location">
    <subcellularLocation>
        <location evidence="1">Cell membrane</location>
    </subcellularLocation>
</comment>
<sequence length="433" mass="45471">MTRRVEPSTEVLQERLEKRVATVEGAIGLERRFNRIGVPGRRYTENIEKRYSRLGVPKRQAKGPGASLLSLKKGRRKGAAAAESAPDAVTEASPPDAADSLGLDIEAQDVGYLATVQVGTPPRNFLLLMDSGSADLWVGGEQCRSQAGGGCGNHQFLGPQSSSSFADTGDTFRVTYGTGQVTGNVITDNISIANLTLPGHTFGVTAEESVDFSSNQTPFDGLMGLAKSDLSEQETATPVESLAKAGLIPEAITSYKISRLSDNNNDGEITFGALDPAKFDPKVQVTVPNVNPDGFWEVNLDAVTINGQDTGLTGRTAILDTGTTLFVVPAADAQTLHAGIQGARSDRQGGFTVPCNTKDVVALTVGGQIFPINPIDIAFAPVNAADPDGDCVSGIASGEVGGADEWLVGDVFLKNAYFSTNVNKNTITLAKLV</sequence>
<evidence type="ECO:0000256" key="9">
    <source>
        <dbReference type="ARBA" id="ARBA00023288"/>
    </source>
</evidence>
<feature type="active site" evidence="10">
    <location>
        <position position="130"/>
    </location>
</feature>